<dbReference type="EMBL" id="CAXLJM020000076">
    <property type="protein sequence ID" value="CAL8129210.1"/>
    <property type="molecule type" value="Genomic_DNA"/>
</dbReference>
<dbReference type="Gene3D" id="1.25.40.20">
    <property type="entry name" value="Ankyrin repeat-containing domain"/>
    <property type="match status" value="3"/>
</dbReference>
<keyword evidence="2 3" id="KW-0040">ANK repeat</keyword>
<accession>A0ABP1RJM1</accession>
<evidence type="ECO:0000256" key="1">
    <source>
        <dbReference type="ARBA" id="ARBA00022737"/>
    </source>
</evidence>
<evidence type="ECO:0000313" key="5">
    <source>
        <dbReference type="Proteomes" id="UP001642540"/>
    </source>
</evidence>
<dbReference type="SMART" id="SM00248">
    <property type="entry name" value="ANK"/>
    <property type="match status" value="6"/>
</dbReference>
<keyword evidence="1" id="KW-0677">Repeat</keyword>
<dbReference type="InterPro" id="IPR036770">
    <property type="entry name" value="Ankyrin_rpt-contain_sf"/>
</dbReference>
<feature type="repeat" description="ANK" evidence="3">
    <location>
        <begin position="835"/>
        <end position="870"/>
    </location>
</feature>
<evidence type="ECO:0000313" key="4">
    <source>
        <dbReference type="EMBL" id="CAL8129210.1"/>
    </source>
</evidence>
<evidence type="ECO:0000256" key="3">
    <source>
        <dbReference type="PROSITE-ProRule" id="PRU00023"/>
    </source>
</evidence>
<protein>
    <submittedName>
        <fullName evidence="4">Uncharacterized protein</fullName>
    </submittedName>
</protein>
<dbReference type="Proteomes" id="UP001642540">
    <property type="component" value="Unassembled WGS sequence"/>
</dbReference>
<proteinExistence type="predicted"/>
<keyword evidence="5" id="KW-1185">Reference proteome</keyword>
<dbReference type="PROSITE" id="PS50088">
    <property type="entry name" value="ANK_REPEAT"/>
    <property type="match status" value="2"/>
</dbReference>
<feature type="repeat" description="ANK" evidence="3">
    <location>
        <begin position="802"/>
        <end position="834"/>
    </location>
</feature>
<dbReference type="PROSITE" id="PS50297">
    <property type="entry name" value="ANK_REP_REGION"/>
    <property type="match status" value="1"/>
</dbReference>
<dbReference type="SUPFAM" id="SSF48403">
    <property type="entry name" value="Ankyrin repeat"/>
    <property type="match status" value="2"/>
</dbReference>
<dbReference type="Pfam" id="PF12796">
    <property type="entry name" value="Ank_2"/>
    <property type="match status" value="1"/>
</dbReference>
<name>A0ABP1RJM1_9HEXA</name>
<reference evidence="4 5" key="1">
    <citation type="submission" date="2024-08" db="EMBL/GenBank/DDBJ databases">
        <authorList>
            <person name="Cucini C."/>
            <person name="Frati F."/>
        </authorList>
    </citation>
    <scope>NUCLEOTIDE SEQUENCE [LARGE SCALE GENOMIC DNA]</scope>
</reference>
<dbReference type="PANTHER" id="PTHR24198">
    <property type="entry name" value="ANKYRIN REPEAT AND PROTEIN KINASE DOMAIN-CONTAINING PROTEIN"/>
    <property type="match status" value="1"/>
</dbReference>
<sequence>MKLTRLSRRDALQRHESTCLMKGSTFNTQCINFHEGVTIFNPEETYINLFNKDETVTMATEKVMTLDQYSNRDFRNHLTKFQKPFLDFQDSTIISINGIEYEAKDLFSDIEVLRFTLCNDISLRKQLRIIEYRIIHEFPKKRRENIVSKQIFEYFIPDKLLFTGLDTVSLQRLAKYGQKIGDFVTNISCSDFIILKEQQDFSVICNQAAENLHLIEYANDTFKLINSTGSTVNIENFIETNTFCYDFPACSCEFGADDYAIEFVFQIIDKNDLMTTRKIPIPIQKVKPRLLEVLKLQNIIELFDILNLYDTFSAKHQHSKCLNAWKNKENQFHLTVKACNEHIMELIRMFFYHQCNESQRAIMKYLAVDIISPNLARNMKDFEADTEILQKFIENGLINQTEDRLKLSSKSVAWYLIAELILDDKKPDCGDSLINAKFIDCVFGDCFEPYKMMLTIPSENSVERIETKMKDLITFKNSMFANFLELLIDKQNEKTGLINLIEENFTIKTIQKWVLACVIGNYPHLFKLLLSFGMHSKLVEFQSFLLLAVYNGSAAIIELVIEQYRKHDREHLLAIAMELEGQEFLITPLHLAATTGNFSVMNCLLQYEILKDCLRQTNLIDIPHYCVFNTYRSDASSILERIQILELLVNQRPNILQLKNRYNQTALLAPYVHVDLIIHMINLGSDVSTTDKESENILHKCSNYVTPQEYHKLVRTLYMMEKPEIFHSENKRKQTPLLVAVIYLDLLDSTIECFLAAKVDFNAKDVEGHSVLFCAIMYNRSARLLDALTRAGADFWKRTGNFNGTVLHFAVSYGNLSALGYFISKGCDVNAMDQRRYTPLALSLEESKRCTHEIVQILVRNGADVNARVEINGLECTPLVYALRKYSQGEIENRTVELLKAAGAQNSVKSSLRLGHGI</sequence>
<evidence type="ECO:0000256" key="2">
    <source>
        <dbReference type="ARBA" id="ARBA00023043"/>
    </source>
</evidence>
<gene>
    <name evidence="4" type="ORF">ODALV1_LOCUS22973</name>
</gene>
<comment type="caution">
    <text evidence="4">The sequence shown here is derived from an EMBL/GenBank/DDBJ whole genome shotgun (WGS) entry which is preliminary data.</text>
</comment>
<organism evidence="4 5">
    <name type="scientific">Orchesella dallaii</name>
    <dbReference type="NCBI Taxonomy" id="48710"/>
    <lineage>
        <taxon>Eukaryota</taxon>
        <taxon>Metazoa</taxon>
        <taxon>Ecdysozoa</taxon>
        <taxon>Arthropoda</taxon>
        <taxon>Hexapoda</taxon>
        <taxon>Collembola</taxon>
        <taxon>Entomobryomorpha</taxon>
        <taxon>Entomobryoidea</taxon>
        <taxon>Orchesellidae</taxon>
        <taxon>Orchesellinae</taxon>
        <taxon>Orchesella</taxon>
    </lineage>
</organism>
<dbReference type="InterPro" id="IPR002110">
    <property type="entry name" value="Ankyrin_rpt"/>
</dbReference>
<dbReference type="PANTHER" id="PTHR24198:SF165">
    <property type="entry name" value="ANKYRIN REPEAT-CONTAINING PROTEIN-RELATED"/>
    <property type="match status" value="1"/>
</dbReference>
<dbReference type="PRINTS" id="PR01415">
    <property type="entry name" value="ANKYRIN"/>
</dbReference>